<dbReference type="PROSITE" id="PS50846">
    <property type="entry name" value="HMA_2"/>
    <property type="match status" value="1"/>
</dbReference>
<feature type="domain" description="HMA" evidence="2">
    <location>
        <begin position="2"/>
        <end position="66"/>
    </location>
</feature>
<dbReference type="InterPro" id="IPR006121">
    <property type="entry name" value="HMA_dom"/>
</dbReference>
<keyword evidence="1" id="KW-0479">Metal-binding</keyword>
<name>A0A9X1XXB7_9BACL</name>
<dbReference type="SUPFAM" id="SSF55008">
    <property type="entry name" value="HMA, heavy metal-associated domain"/>
    <property type="match status" value="1"/>
</dbReference>
<evidence type="ECO:0000313" key="4">
    <source>
        <dbReference type="Proteomes" id="UP001139534"/>
    </source>
</evidence>
<keyword evidence="4" id="KW-1185">Reference proteome</keyword>
<dbReference type="Gene3D" id="3.30.70.100">
    <property type="match status" value="1"/>
</dbReference>
<dbReference type="Pfam" id="PF00403">
    <property type="entry name" value="HMA"/>
    <property type="match status" value="1"/>
</dbReference>
<protein>
    <submittedName>
        <fullName evidence="3">Cation transporter</fullName>
    </submittedName>
</protein>
<evidence type="ECO:0000256" key="1">
    <source>
        <dbReference type="ARBA" id="ARBA00022723"/>
    </source>
</evidence>
<evidence type="ECO:0000259" key="2">
    <source>
        <dbReference type="PROSITE" id="PS50846"/>
    </source>
</evidence>
<gene>
    <name evidence="3" type="ORF">M0651_07695</name>
</gene>
<dbReference type="FunFam" id="3.30.70.100:FF:000001">
    <property type="entry name" value="ATPase copper transporting beta"/>
    <property type="match status" value="1"/>
</dbReference>
<accession>A0A9X1XXB7</accession>
<comment type="caution">
    <text evidence="3">The sequence shown here is derived from an EMBL/GenBank/DDBJ whole genome shotgun (WGS) entry which is preliminary data.</text>
</comment>
<dbReference type="GO" id="GO:0046872">
    <property type="term" value="F:metal ion binding"/>
    <property type="evidence" value="ECO:0007669"/>
    <property type="project" value="UniProtKB-KW"/>
</dbReference>
<dbReference type="EMBL" id="JALPRK010000005">
    <property type="protein sequence ID" value="MCK8487049.1"/>
    <property type="molecule type" value="Genomic_DNA"/>
</dbReference>
<dbReference type="Proteomes" id="UP001139534">
    <property type="component" value="Unassembled WGS sequence"/>
</dbReference>
<evidence type="ECO:0000313" key="3">
    <source>
        <dbReference type="EMBL" id="MCK8487049.1"/>
    </source>
</evidence>
<sequence>MQTATLKVAGMSCRSCVRSIEGALEQSGVNAQVNFEQGTVDVQFDETKLQLANIIQLIHDKGYVVAE</sequence>
<proteinExistence type="predicted"/>
<organism evidence="3 4">
    <name type="scientific">Paenibacillus mellifer</name>
    <dbReference type="NCBI Taxonomy" id="2937794"/>
    <lineage>
        <taxon>Bacteria</taxon>
        <taxon>Bacillati</taxon>
        <taxon>Bacillota</taxon>
        <taxon>Bacilli</taxon>
        <taxon>Bacillales</taxon>
        <taxon>Paenibacillaceae</taxon>
        <taxon>Paenibacillus</taxon>
    </lineage>
</organism>
<dbReference type="RefSeq" id="WP_248551260.1">
    <property type="nucleotide sequence ID" value="NZ_JALPRK010000005.1"/>
</dbReference>
<dbReference type="AlphaFoldDB" id="A0A9X1XXB7"/>
<reference evidence="3" key="1">
    <citation type="submission" date="2022-04" db="EMBL/GenBank/DDBJ databases">
        <authorList>
            <person name="Seo M.-J."/>
        </authorList>
    </citation>
    <scope>NUCLEOTIDE SEQUENCE</scope>
    <source>
        <strain evidence="3">MBLB2552</strain>
    </source>
</reference>
<dbReference type="CDD" id="cd00371">
    <property type="entry name" value="HMA"/>
    <property type="match status" value="1"/>
</dbReference>
<dbReference type="InterPro" id="IPR036163">
    <property type="entry name" value="HMA_dom_sf"/>
</dbReference>